<evidence type="ECO:0000313" key="2">
    <source>
        <dbReference type="Proteomes" id="UP000554766"/>
    </source>
</evidence>
<dbReference type="Proteomes" id="UP000554766">
    <property type="component" value="Unassembled WGS sequence"/>
</dbReference>
<dbReference type="OMA" id="FVAQMAR"/>
<accession>A0A7L4PAS6</accession>
<gene>
    <name evidence="1" type="ORF">HC235_06240</name>
</gene>
<protein>
    <submittedName>
        <fullName evidence="1">Uncharacterized protein</fullName>
    </submittedName>
</protein>
<dbReference type="RefSeq" id="WP_011900643.1">
    <property type="nucleotide sequence ID" value="NZ_JAAVJF010000002.1"/>
</dbReference>
<dbReference type="GeneID" id="5054737"/>
<name>A0A7L4PAS6_9CREN</name>
<dbReference type="EMBL" id="JAAVJF010000002">
    <property type="protein sequence ID" value="NYR15547.1"/>
    <property type="molecule type" value="Genomic_DNA"/>
</dbReference>
<dbReference type="AlphaFoldDB" id="A0A7L4PAS6"/>
<keyword evidence="2" id="KW-1185">Reference proteome</keyword>
<evidence type="ECO:0000313" key="1">
    <source>
        <dbReference type="EMBL" id="NYR15547.1"/>
    </source>
</evidence>
<reference evidence="1 2" key="1">
    <citation type="journal article" date="2020" name="Nat. Commun.">
        <title>The structures of two archaeal type IV pili illuminate evolutionary relationships.</title>
        <authorList>
            <person name="Wang F."/>
            <person name="Baquero D.P."/>
            <person name="Su Z."/>
            <person name="Beltran L.C."/>
            <person name="Prangishvili D."/>
            <person name="Krupovic M."/>
            <person name="Egelman E.H."/>
        </authorList>
    </citation>
    <scope>NUCLEOTIDE SEQUENCE [LARGE SCALE GENOMIC DNA]</scope>
    <source>
        <strain evidence="1 2">2GA</strain>
    </source>
</reference>
<organism evidence="1 2">
    <name type="scientific">Pyrobaculum arsenaticum</name>
    <dbReference type="NCBI Taxonomy" id="121277"/>
    <lineage>
        <taxon>Archaea</taxon>
        <taxon>Thermoproteota</taxon>
        <taxon>Thermoprotei</taxon>
        <taxon>Thermoproteales</taxon>
        <taxon>Thermoproteaceae</taxon>
        <taxon>Pyrobaculum</taxon>
    </lineage>
</organism>
<proteinExistence type="predicted"/>
<sequence length="75" mass="8250">MLKYWYLLIDMLRVEVAGPHIRLVYASGGKEVEAIGTKFDVPSLLGLFVAQMAREGIGIDEICKALREAVEKIGG</sequence>
<comment type="caution">
    <text evidence="1">The sequence shown here is derived from an EMBL/GenBank/DDBJ whole genome shotgun (WGS) entry which is preliminary data.</text>
</comment>